<keyword evidence="7 9" id="KW-0472">Membrane</keyword>
<dbReference type="GO" id="GO:0005886">
    <property type="term" value="C:plasma membrane"/>
    <property type="evidence" value="ECO:0007669"/>
    <property type="project" value="UniProtKB-SubCell"/>
</dbReference>
<evidence type="ECO:0000256" key="3">
    <source>
        <dbReference type="ARBA" id="ARBA00022475"/>
    </source>
</evidence>
<keyword evidence="6 9" id="KW-1133">Transmembrane helix</keyword>
<dbReference type="PANTHER" id="PTHR35011">
    <property type="entry name" value="2,3-DIKETO-L-GULONATE TRAP TRANSPORTER SMALL PERMEASE PROTEIN YIAM"/>
    <property type="match status" value="1"/>
</dbReference>
<evidence type="ECO:0000313" key="11">
    <source>
        <dbReference type="EMBL" id="RTR01472.1"/>
    </source>
</evidence>
<name>A0A3S0KPR1_9GAMM</name>
<feature type="transmembrane region" description="Helical" evidence="9">
    <location>
        <begin position="7"/>
        <end position="29"/>
    </location>
</feature>
<dbReference type="Proteomes" id="UP000267400">
    <property type="component" value="Unassembled WGS sequence"/>
</dbReference>
<keyword evidence="4 9" id="KW-0997">Cell inner membrane</keyword>
<protein>
    <recommendedName>
        <fullName evidence="9">TRAP transporter small permease protein</fullName>
    </recommendedName>
</protein>
<keyword evidence="3" id="KW-1003">Cell membrane</keyword>
<keyword evidence="12" id="KW-1185">Reference proteome</keyword>
<dbReference type="Pfam" id="PF04290">
    <property type="entry name" value="DctQ"/>
    <property type="match status" value="1"/>
</dbReference>
<accession>A0A3S0KPR1</accession>
<dbReference type="PANTHER" id="PTHR35011:SF2">
    <property type="entry name" value="2,3-DIKETO-L-GULONATE TRAP TRANSPORTER SMALL PERMEASE PROTEIN YIAM"/>
    <property type="match status" value="1"/>
</dbReference>
<evidence type="ECO:0000256" key="7">
    <source>
        <dbReference type="ARBA" id="ARBA00023136"/>
    </source>
</evidence>
<evidence type="ECO:0000256" key="5">
    <source>
        <dbReference type="ARBA" id="ARBA00022692"/>
    </source>
</evidence>
<reference evidence="11 12" key="1">
    <citation type="submission" date="2018-12" db="EMBL/GenBank/DDBJ databases">
        <authorList>
            <person name="Yu L."/>
        </authorList>
    </citation>
    <scope>NUCLEOTIDE SEQUENCE [LARGE SCALE GENOMIC DNA]</scope>
    <source>
        <strain evidence="11 12">11S</strain>
    </source>
</reference>
<comment type="similarity">
    <text evidence="8 9">Belongs to the TRAP transporter small permease family.</text>
</comment>
<evidence type="ECO:0000313" key="12">
    <source>
        <dbReference type="Proteomes" id="UP000267400"/>
    </source>
</evidence>
<feature type="domain" description="Tripartite ATP-independent periplasmic transporters DctQ component" evidence="10">
    <location>
        <begin position="19"/>
        <end position="146"/>
    </location>
</feature>
<dbReference type="OrthoDB" id="6104548at2"/>
<proteinExistence type="inferred from homology"/>
<comment type="subunit">
    <text evidence="9">The complex comprises the extracytoplasmic solute receptor protein and the two transmembrane proteins.</text>
</comment>
<dbReference type="InterPro" id="IPR055348">
    <property type="entry name" value="DctQ"/>
</dbReference>
<dbReference type="EMBL" id="RXNS01000013">
    <property type="protein sequence ID" value="RTR01472.1"/>
    <property type="molecule type" value="Genomic_DNA"/>
</dbReference>
<keyword evidence="5 9" id="KW-0812">Transmembrane</keyword>
<sequence length="188" mass="21698">MERLFRYTLTLLISTVAAAQFIQVVTRYLFETPVMGLEEVAVIPTIWLYILGSVNASREDTQIRANVLDIFLKTDRARAVLQAIADTISITVSIWLTLWAWDYFAYVLRVDKETPTLYLPTIIYESALFIGLVLMIAFTLWHLVRNLGFLFGFRQHPDHAPEDPDYPETSEVHEFQVLTDSQKDKSHD</sequence>
<evidence type="ECO:0000256" key="8">
    <source>
        <dbReference type="ARBA" id="ARBA00038436"/>
    </source>
</evidence>
<evidence type="ECO:0000256" key="9">
    <source>
        <dbReference type="RuleBase" id="RU369079"/>
    </source>
</evidence>
<gene>
    <name evidence="11" type="ORF">EKG36_13850</name>
</gene>
<dbReference type="InterPro" id="IPR007387">
    <property type="entry name" value="TRAP_DctQ"/>
</dbReference>
<dbReference type="GO" id="GO:0015740">
    <property type="term" value="P:C4-dicarboxylate transport"/>
    <property type="evidence" value="ECO:0007669"/>
    <property type="project" value="TreeGrafter"/>
</dbReference>
<feature type="transmembrane region" description="Helical" evidence="9">
    <location>
        <begin position="41"/>
        <end position="58"/>
    </location>
</feature>
<comment type="caution">
    <text evidence="11">The sequence shown here is derived from an EMBL/GenBank/DDBJ whole genome shotgun (WGS) entry which is preliminary data.</text>
</comment>
<dbReference type="AlphaFoldDB" id="A0A3S0KPR1"/>
<evidence type="ECO:0000256" key="1">
    <source>
        <dbReference type="ARBA" id="ARBA00004429"/>
    </source>
</evidence>
<comment type="subcellular location">
    <subcellularLocation>
        <location evidence="1 9">Cell inner membrane</location>
        <topology evidence="1 9">Multi-pass membrane protein</topology>
    </subcellularLocation>
</comment>
<evidence type="ECO:0000256" key="4">
    <source>
        <dbReference type="ARBA" id="ARBA00022519"/>
    </source>
</evidence>
<evidence type="ECO:0000256" key="2">
    <source>
        <dbReference type="ARBA" id="ARBA00022448"/>
    </source>
</evidence>
<dbReference type="GO" id="GO:0022857">
    <property type="term" value="F:transmembrane transporter activity"/>
    <property type="evidence" value="ECO:0007669"/>
    <property type="project" value="UniProtKB-UniRule"/>
</dbReference>
<dbReference type="RefSeq" id="WP_126485095.1">
    <property type="nucleotide sequence ID" value="NZ_RXNS01000013.1"/>
</dbReference>
<feature type="transmembrane region" description="Helical" evidence="9">
    <location>
        <begin position="121"/>
        <end position="144"/>
    </location>
</feature>
<feature type="transmembrane region" description="Helical" evidence="9">
    <location>
        <begin position="79"/>
        <end position="101"/>
    </location>
</feature>
<keyword evidence="2 9" id="KW-0813">Transport</keyword>
<organism evidence="11 12">
    <name type="scientific">Halomonas nitroreducens</name>
    <dbReference type="NCBI Taxonomy" id="447425"/>
    <lineage>
        <taxon>Bacteria</taxon>
        <taxon>Pseudomonadati</taxon>
        <taxon>Pseudomonadota</taxon>
        <taxon>Gammaproteobacteria</taxon>
        <taxon>Oceanospirillales</taxon>
        <taxon>Halomonadaceae</taxon>
        <taxon>Halomonas</taxon>
    </lineage>
</organism>
<comment type="function">
    <text evidence="9">Part of the tripartite ATP-independent periplasmic (TRAP) transport system.</text>
</comment>
<evidence type="ECO:0000256" key="6">
    <source>
        <dbReference type="ARBA" id="ARBA00022989"/>
    </source>
</evidence>
<evidence type="ECO:0000259" key="10">
    <source>
        <dbReference type="Pfam" id="PF04290"/>
    </source>
</evidence>